<evidence type="ECO:0000256" key="3">
    <source>
        <dbReference type="ARBA" id="ARBA00022691"/>
    </source>
</evidence>
<evidence type="ECO:0000313" key="5">
    <source>
        <dbReference type="EMBL" id="GFD06806.1"/>
    </source>
</evidence>
<dbReference type="InterPro" id="IPR050723">
    <property type="entry name" value="CFA/CMAS"/>
</dbReference>
<name>A0A699TCY2_TANCI</name>
<gene>
    <name evidence="5" type="ORF">Tci_878775</name>
</gene>
<dbReference type="EMBL" id="BKCJ011227458">
    <property type="protein sequence ID" value="GFD06806.1"/>
    <property type="molecule type" value="Genomic_DNA"/>
</dbReference>
<evidence type="ECO:0000256" key="1">
    <source>
        <dbReference type="ARBA" id="ARBA00022603"/>
    </source>
</evidence>
<dbReference type="PANTHER" id="PTHR43667:SF1">
    <property type="entry name" value="CYCLOPROPANE-FATTY-ACYL-PHOSPHOLIPID SYNTHASE"/>
    <property type="match status" value="1"/>
</dbReference>
<organism evidence="5">
    <name type="scientific">Tanacetum cinerariifolium</name>
    <name type="common">Dalmatian daisy</name>
    <name type="synonym">Chrysanthemum cinerariifolium</name>
    <dbReference type="NCBI Taxonomy" id="118510"/>
    <lineage>
        <taxon>Eukaryota</taxon>
        <taxon>Viridiplantae</taxon>
        <taxon>Streptophyta</taxon>
        <taxon>Embryophyta</taxon>
        <taxon>Tracheophyta</taxon>
        <taxon>Spermatophyta</taxon>
        <taxon>Magnoliopsida</taxon>
        <taxon>eudicotyledons</taxon>
        <taxon>Gunneridae</taxon>
        <taxon>Pentapetalae</taxon>
        <taxon>asterids</taxon>
        <taxon>campanulids</taxon>
        <taxon>Asterales</taxon>
        <taxon>Asteraceae</taxon>
        <taxon>Asteroideae</taxon>
        <taxon>Anthemideae</taxon>
        <taxon>Anthemidinae</taxon>
        <taxon>Tanacetum</taxon>
    </lineage>
</organism>
<dbReference type="GO" id="GO:0032259">
    <property type="term" value="P:methylation"/>
    <property type="evidence" value="ECO:0007669"/>
    <property type="project" value="UniProtKB-KW"/>
</dbReference>
<evidence type="ECO:0000256" key="2">
    <source>
        <dbReference type="ARBA" id="ARBA00022679"/>
    </source>
</evidence>
<keyword evidence="1" id="KW-0489">Methyltransferase</keyword>
<dbReference type="GO" id="GO:0008168">
    <property type="term" value="F:methyltransferase activity"/>
    <property type="evidence" value="ECO:0007669"/>
    <property type="project" value="UniProtKB-KW"/>
</dbReference>
<accession>A0A699TCY2</accession>
<comment type="caution">
    <text evidence="5">The sequence shown here is derived from an EMBL/GenBank/DDBJ whole genome shotgun (WGS) entry which is preliminary data.</text>
</comment>
<keyword evidence="2" id="KW-0808">Transferase</keyword>
<dbReference type="GO" id="GO:0006629">
    <property type="term" value="P:lipid metabolic process"/>
    <property type="evidence" value="ECO:0007669"/>
    <property type="project" value="UniProtKB-KW"/>
</dbReference>
<dbReference type="SUPFAM" id="SSF53335">
    <property type="entry name" value="S-adenosyl-L-methionine-dependent methyltransferases"/>
    <property type="match status" value="1"/>
</dbReference>
<keyword evidence="4" id="KW-0443">Lipid metabolism</keyword>
<proteinExistence type="predicted"/>
<evidence type="ECO:0000256" key="4">
    <source>
        <dbReference type="ARBA" id="ARBA00023098"/>
    </source>
</evidence>
<dbReference type="InterPro" id="IPR029063">
    <property type="entry name" value="SAM-dependent_MTases_sf"/>
</dbReference>
<sequence>SIKIRLSFEELCNKLPYSHEEGAPSQASNWLEPRGAWKYPHSGSPSSFKKADSLTVPSVEPVLDYPFPVTIVVKDPSLVSDFSHPSLDLLGSAFVEGRLELEGSISEVMRVCDELTAALVDEDDGVVPVRTEHDKETDAKSISYHYDLSNAFYQLWLDKEMVYSCAYFKTGNETLEQAQRDKFDHLCRKL</sequence>
<dbReference type="Pfam" id="PF02353">
    <property type="entry name" value="CMAS"/>
    <property type="match status" value="1"/>
</dbReference>
<feature type="non-terminal residue" evidence="5">
    <location>
        <position position="190"/>
    </location>
</feature>
<reference evidence="5" key="1">
    <citation type="journal article" date="2019" name="Sci. Rep.">
        <title>Draft genome of Tanacetum cinerariifolium, the natural source of mosquito coil.</title>
        <authorList>
            <person name="Yamashiro T."/>
            <person name="Shiraishi A."/>
            <person name="Satake H."/>
            <person name="Nakayama K."/>
        </authorList>
    </citation>
    <scope>NUCLEOTIDE SEQUENCE</scope>
</reference>
<keyword evidence="3" id="KW-0949">S-adenosyl-L-methionine</keyword>
<dbReference type="PANTHER" id="PTHR43667">
    <property type="entry name" value="CYCLOPROPANE-FATTY-ACYL-PHOSPHOLIPID SYNTHASE"/>
    <property type="match status" value="1"/>
</dbReference>
<dbReference type="Gene3D" id="3.40.50.150">
    <property type="entry name" value="Vaccinia Virus protein VP39"/>
    <property type="match status" value="1"/>
</dbReference>
<feature type="non-terminal residue" evidence="5">
    <location>
        <position position="1"/>
    </location>
</feature>
<protein>
    <submittedName>
        <fullName evidence="5">Uncharacterized protein</fullName>
    </submittedName>
</protein>
<dbReference type="AlphaFoldDB" id="A0A699TCY2"/>